<gene>
    <name evidence="3" type="ORF">FF36_01701</name>
</gene>
<accession>A0A0D8BKS9</accession>
<sequence>MGETKVDEQTAGTGNPRPTARLVVDVVRALRGWVVAAAGGVLLLGCYLGVSKQTDVALQLPYVVSGGFGGLALVLIGSALLVADRFEAAQAAQARTVGQVDDLHSLIIAAATVGEQAGGELSTAPAQATYQQQPAAPPQNSYYNAAGDTAPGGSTRPAGVSAPGPRA</sequence>
<evidence type="ECO:0000313" key="3">
    <source>
        <dbReference type="EMBL" id="KJE24012.1"/>
    </source>
</evidence>
<evidence type="ECO:0000256" key="1">
    <source>
        <dbReference type="SAM" id="MobiDB-lite"/>
    </source>
</evidence>
<dbReference type="PATRIC" id="fig|1502723.3.peg.6579"/>
<keyword evidence="2" id="KW-0812">Transmembrane</keyword>
<feature type="compositionally biased region" description="Low complexity" evidence="1">
    <location>
        <begin position="123"/>
        <end position="134"/>
    </location>
</feature>
<keyword evidence="2" id="KW-1133">Transmembrane helix</keyword>
<protein>
    <submittedName>
        <fullName evidence="3">Uncharacterized protein</fullName>
    </submittedName>
</protein>
<keyword evidence="4" id="KW-1185">Reference proteome</keyword>
<comment type="caution">
    <text evidence="3">The sequence shown here is derived from an EMBL/GenBank/DDBJ whole genome shotgun (WGS) entry which is preliminary data.</text>
</comment>
<feature type="transmembrane region" description="Helical" evidence="2">
    <location>
        <begin position="62"/>
        <end position="83"/>
    </location>
</feature>
<evidence type="ECO:0000256" key="2">
    <source>
        <dbReference type="SAM" id="Phobius"/>
    </source>
</evidence>
<feature type="region of interest" description="Disordered" evidence="1">
    <location>
        <begin position="122"/>
        <end position="167"/>
    </location>
</feature>
<evidence type="ECO:0000313" key="4">
    <source>
        <dbReference type="Proteomes" id="UP000032545"/>
    </source>
</evidence>
<dbReference type="AlphaFoldDB" id="A0A0D8BKS9"/>
<dbReference type="EMBL" id="JYFN01000009">
    <property type="protein sequence ID" value="KJE24012.1"/>
    <property type="molecule type" value="Genomic_DNA"/>
</dbReference>
<keyword evidence="2" id="KW-0472">Membrane</keyword>
<proteinExistence type="predicted"/>
<organism evidence="3 4">
    <name type="scientific">Frankia torreyi</name>
    <dbReference type="NCBI Taxonomy" id="1856"/>
    <lineage>
        <taxon>Bacteria</taxon>
        <taxon>Bacillati</taxon>
        <taxon>Actinomycetota</taxon>
        <taxon>Actinomycetes</taxon>
        <taxon>Frankiales</taxon>
        <taxon>Frankiaceae</taxon>
        <taxon>Frankia</taxon>
    </lineage>
</organism>
<name>A0A0D8BKS9_9ACTN</name>
<reference evidence="3 4" key="2">
    <citation type="journal article" date="2016" name="Genome Announc.">
        <title>Permanent Draft Genome Sequences for Two Variants of Frankia sp. Strain CpI1, the First Frankia Strain Isolated from Root Nodules of Comptonia peregrina.</title>
        <authorList>
            <person name="Oshone R."/>
            <person name="Hurst S.G.IV."/>
            <person name="Abebe-Akele F."/>
            <person name="Simpson S."/>
            <person name="Morris K."/>
            <person name="Thomas W.K."/>
            <person name="Tisa L.S."/>
        </authorList>
    </citation>
    <scope>NUCLEOTIDE SEQUENCE [LARGE SCALE GENOMIC DNA]</scope>
    <source>
        <strain evidence="4">CpI1-S</strain>
    </source>
</reference>
<feature type="transmembrane region" description="Helical" evidence="2">
    <location>
        <begin position="30"/>
        <end position="50"/>
    </location>
</feature>
<dbReference type="Proteomes" id="UP000032545">
    <property type="component" value="Unassembled WGS sequence"/>
</dbReference>
<reference evidence="4" key="1">
    <citation type="submission" date="2015-02" db="EMBL/GenBank/DDBJ databases">
        <title>Draft Genome of Frankia sp. CpI1-S.</title>
        <authorList>
            <person name="Oshone R.T."/>
            <person name="Ngom M."/>
            <person name="Ghodhbane-Gtari F."/>
            <person name="Gtari M."/>
            <person name="Morris K."/>
            <person name="Thomas K."/>
            <person name="Sen A."/>
            <person name="Tisa L.S."/>
        </authorList>
    </citation>
    <scope>NUCLEOTIDE SEQUENCE [LARGE SCALE GENOMIC DNA]</scope>
    <source>
        <strain evidence="4">CpI1-S</strain>
    </source>
</reference>